<dbReference type="GO" id="GO:0005886">
    <property type="term" value="C:plasma membrane"/>
    <property type="evidence" value="ECO:0007669"/>
    <property type="project" value="TreeGrafter"/>
</dbReference>
<feature type="transmembrane region" description="Helical" evidence="1">
    <location>
        <begin position="20"/>
        <end position="43"/>
    </location>
</feature>
<dbReference type="PANTHER" id="PTHR30092">
    <property type="entry name" value="INNER MEMBRANE PROTEIN CRED"/>
    <property type="match status" value="1"/>
</dbReference>
<dbReference type="OrthoDB" id="9791851at2"/>
<organism evidence="2 3">
    <name type="scientific">Chitinophaga skermanii</name>
    <dbReference type="NCBI Taxonomy" id="331697"/>
    <lineage>
        <taxon>Bacteria</taxon>
        <taxon>Pseudomonadati</taxon>
        <taxon>Bacteroidota</taxon>
        <taxon>Chitinophagia</taxon>
        <taxon>Chitinophagales</taxon>
        <taxon>Chitinophagaceae</taxon>
        <taxon>Chitinophaga</taxon>
    </lineage>
</organism>
<dbReference type="PANTHER" id="PTHR30092:SF0">
    <property type="entry name" value="INNER MEMBRANE PROTEIN CRED"/>
    <property type="match status" value="1"/>
</dbReference>
<feature type="transmembrane region" description="Helical" evidence="1">
    <location>
        <begin position="360"/>
        <end position="378"/>
    </location>
</feature>
<keyword evidence="1" id="KW-0472">Membrane</keyword>
<dbReference type="Proteomes" id="UP000249547">
    <property type="component" value="Unassembled WGS sequence"/>
</dbReference>
<dbReference type="EMBL" id="QLLL01000005">
    <property type="protein sequence ID" value="RAJ03960.1"/>
    <property type="molecule type" value="Genomic_DNA"/>
</dbReference>
<dbReference type="AlphaFoldDB" id="A0A327QHS5"/>
<dbReference type="InterPro" id="IPR010364">
    <property type="entry name" value="Uncharacterised_IM_CreD"/>
</dbReference>
<dbReference type="PIRSF" id="PIRSF004548">
    <property type="entry name" value="CreD"/>
    <property type="match status" value="1"/>
</dbReference>
<name>A0A327QHS5_9BACT</name>
<feature type="transmembrane region" description="Helical" evidence="1">
    <location>
        <begin position="412"/>
        <end position="430"/>
    </location>
</feature>
<comment type="caution">
    <text evidence="2">The sequence shown here is derived from an EMBL/GenBank/DDBJ whole genome shotgun (WGS) entry which is preliminary data.</text>
</comment>
<protein>
    <submittedName>
        <fullName evidence="2">Inner membrane protein</fullName>
    </submittedName>
</protein>
<feature type="transmembrane region" description="Helical" evidence="1">
    <location>
        <begin position="384"/>
        <end position="405"/>
    </location>
</feature>
<keyword evidence="1" id="KW-0812">Transmembrane</keyword>
<evidence type="ECO:0000313" key="3">
    <source>
        <dbReference type="Proteomes" id="UP000249547"/>
    </source>
</evidence>
<keyword evidence="1" id="KW-1133">Transmembrane helix</keyword>
<dbReference type="Pfam" id="PF06123">
    <property type="entry name" value="CreD"/>
    <property type="match status" value="1"/>
</dbReference>
<reference evidence="2 3" key="1">
    <citation type="submission" date="2018-06" db="EMBL/GenBank/DDBJ databases">
        <title>Genomic Encyclopedia of Archaeal and Bacterial Type Strains, Phase II (KMG-II): from individual species to whole genera.</title>
        <authorList>
            <person name="Goeker M."/>
        </authorList>
    </citation>
    <scope>NUCLEOTIDE SEQUENCE [LARGE SCALE GENOMIC DNA]</scope>
    <source>
        <strain evidence="2 3">DSM 23857</strain>
    </source>
</reference>
<feature type="transmembrane region" description="Helical" evidence="1">
    <location>
        <begin position="307"/>
        <end position="328"/>
    </location>
</feature>
<dbReference type="NCBIfam" id="NF008712">
    <property type="entry name" value="PRK11715.1-1"/>
    <property type="match status" value="1"/>
</dbReference>
<evidence type="ECO:0000313" key="2">
    <source>
        <dbReference type="EMBL" id="RAJ03960.1"/>
    </source>
</evidence>
<gene>
    <name evidence="2" type="ORF">LX64_02837</name>
</gene>
<sequence>MELHQFEPEKRGSWKDSILLKSAIIMALSLMLLIPIAMVMVLVEERTSRQRDAIEEVSKKWSNSQTLTGPMIAIPMKTGGEYLYILPKELKITSDVNASTRQRGIFPVTVYSSNVQFSGSFEPFDQTILPVSPDSLNIQAAKLIMGIGDLRGVQSISEATLGGTALSFNPGIPDGALPVNATTMGSKNPNSGVQTNVPLSLLGSNSLAFNIKSNIKGSESLHFVPIGKHTTLHMRSNWSSPSFTGDFLPTNSKIGNGYEADWEVSDINRNYPQVWVGHNYVINDSAFGVDLLSPLTNYQQTLRSAKYAVLMIALTFVAFFLMEIAKVLSLHPLQYGLVGLALIIFYTLLLSLSERIDFEWSYLIAGTATTVLVSMYIWSVSRQLKATLITLFVLISMYSLVYFIIQSEDQALLLGSIVLFVVVAIMMYFTRRIRWGALSTGAQV</sequence>
<evidence type="ECO:0000256" key="1">
    <source>
        <dbReference type="SAM" id="Phobius"/>
    </source>
</evidence>
<proteinExistence type="predicted"/>
<feature type="transmembrane region" description="Helical" evidence="1">
    <location>
        <begin position="334"/>
        <end position="353"/>
    </location>
</feature>
<accession>A0A327QHS5</accession>
<keyword evidence="3" id="KW-1185">Reference proteome</keyword>
<dbReference type="RefSeq" id="WP_111598283.1">
    <property type="nucleotide sequence ID" value="NZ_QLLL01000005.1"/>
</dbReference>